<dbReference type="CDD" id="cd04084">
    <property type="entry name" value="CBM6_xylanase-like"/>
    <property type="match status" value="1"/>
</dbReference>
<dbReference type="Gene3D" id="2.60.120.260">
    <property type="entry name" value="Galactose-binding domain-like"/>
    <property type="match status" value="1"/>
</dbReference>
<dbReference type="RefSeq" id="WP_068704358.1">
    <property type="nucleotide sequence ID" value="NZ_BDCR01000003.1"/>
</dbReference>
<organism evidence="6 7">
    <name type="scientific">Paludibacter jiangxiensis</name>
    <dbReference type="NCBI Taxonomy" id="681398"/>
    <lineage>
        <taxon>Bacteria</taxon>
        <taxon>Pseudomonadati</taxon>
        <taxon>Bacteroidota</taxon>
        <taxon>Bacteroidia</taxon>
        <taxon>Bacteroidales</taxon>
        <taxon>Paludibacteraceae</taxon>
        <taxon>Paludibacter</taxon>
    </lineage>
</organism>
<evidence type="ECO:0000256" key="3">
    <source>
        <dbReference type="ARBA" id="ARBA00022801"/>
    </source>
</evidence>
<dbReference type="Pfam" id="PF14310">
    <property type="entry name" value="Fn3-like"/>
    <property type="match status" value="1"/>
</dbReference>
<dbReference type="SUPFAM" id="SSF52279">
    <property type="entry name" value="Beta-D-glucan exohydrolase, C-terminal domain"/>
    <property type="match status" value="1"/>
</dbReference>
<proteinExistence type="inferred from homology"/>
<comment type="similarity">
    <text evidence="1">Belongs to the glycosyl hydrolase 3 family.</text>
</comment>
<dbReference type="SUPFAM" id="SSF49899">
    <property type="entry name" value="Concanavalin A-like lectins/glucanases"/>
    <property type="match status" value="1"/>
</dbReference>
<dbReference type="InterPro" id="IPR017853">
    <property type="entry name" value="GH"/>
</dbReference>
<dbReference type="InterPro" id="IPR003343">
    <property type="entry name" value="Big_2"/>
</dbReference>
<evidence type="ECO:0000313" key="7">
    <source>
        <dbReference type="Proteomes" id="UP000076586"/>
    </source>
</evidence>
<reference evidence="7" key="1">
    <citation type="submission" date="2016-04" db="EMBL/GenBank/DDBJ databases">
        <title>Draft genome sequence of Paludibacter jiangxiensis strain NM7.</title>
        <authorList>
            <person name="Qiu Y."/>
            <person name="Matsuura N."/>
            <person name="Ohashi A."/>
            <person name="Tourlousse M.D."/>
            <person name="Sekiguchi Y."/>
        </authorList>
    </citation>
    <scope>NUCLEOTIDE SEQUENCE [LARGE SCALE GENOMIC DNA]</scope>
    <source>
        <strain evidence="7">NM7</strain>
    </source>
</reference>
<dbReference type="Proteomes" id="UP000076586">
    <property type="component" value="Unassembled WGS sequence"/>
</dbReference>
<dbReference type="GO" id="GO:0009044">
    <property type="term" value="F:xylan 1,4-beta-xylosidase activity"/>
    <property type="evidence" value="ECO:0007669"/>
    <property type="project" value="InterPro"/>
</dbReference>
<dbReference type="InterPro" id="IPR036962">
    <property type="entry name" value="Glyco_hydro_3_N_sf"/>
</dbReference>
<dbReference type="Gene3D" id="2.60.40.10">
    <property type="entry name" value="Immunoglobulins"/>
    <property type="match status" value="1"/>
</dbReference>
<feature type="chain" id="PRO_5007905161" evidence="4">
    <location>
        <begin position="20"/>
        <end position="1278"/>
    </location>
</feature>
<dbReference type="InterPro" id="IPR026891">
    <property type="entry name" value="Fn3-like"/>
</dbReference>
<gene>
    <name evidence="6" type="ORF">PJIAN_3629</name>
</gene>
<keyword evidence="2 4" id="KW-0732">Signal</keyword>
<evidence type="ECO:0000256" key="1">
    <source>
        <dbReference type="ARBA" id="ARBA00005336"/>
    </source>
</evidence>
<dbReference type="Pfam" id="PF02368">
    <property type="entry name" value="Big_2"/>
    <property type="match status" value="1"/>
</dbReference>
<dbReference type="FunFam" id="2.60.40.10:FF:000495">
    <property type="entry name" value="Periplasmic beta-glucosidase"/>
    <property type="match status" value="1"/>
</dbReference>
<feature type="signal peptide" evidence="4">
    <location>
        <begin position="1"/>
        <end position="19"/>
    </location>
</feature>
<accession>A0A171A5Q7</accession>
<dbReference type="PRINTS" id="PR00133">
    <property type="entry name" value="GLHYDRLASE3"/>
</dbReference>
<evidence type="ECO:0000313" key="6">
    <source>
        <dbReference type="EMBL" id="GAT63311.1"/>
    </source>
</evidence>
<dbReference type="InterPro" id="IPR002772">
    <property type="entry name" value="Glyco_hydro_3_C"/>
</dbReference>
<dbReference type="InterPro" id="IPR013783">
    <property type="entry name" value="Ig-like_fold"/>
</dbReference>
<dbReference type="InterPro" id="IPR001764">
    <property type="entry name" value="Glyco_hydro_3_N"/>
</dbReference>
<dbReference type="Pfam" id="PF01915">
    <property type="entry name" value="Glyco_hydro_3_C"/>
    <property type="match status" value="1"/>
</dbReference>
<dbReference type="PANTHER" id="PTHR42721">
    <property type="entry name" value="SUGAR HYDROLASE-RELATED"/>
    <property type="match status" value="1"/>
</dbReference>
<dbReference type="Gene3D" id="2.60.40.1080">
    <property type="match status" value="1"/>
</dbReference>
<dbReference type="SMART" id="SM01217">
    <property type="entry name" value="Fn3_like"/>
    <property type="match status" value="1"/>
</dbReference>
<reference evidence="7" key="2">
    <citation type="journal article" date="2017" name="Genome Announc.">
        <title>Draft genome sequence of Paludibacter jiangxiensis NM7(T), a propionate-producing fermentative bacterium.</title>
        <authorList>
            <person name="Qiu Y.-L."/>
            <person name="Tourlousse D.M."/>
            <person name="Matsuura N."/>
            <person name="Ohashi A."/>
            <person name="Sekiguchi Y."/>
        </authorList>
    </citation>
    <scope>NUCLEOTIDE SEQUENCE [LARGE SCALE GENOMIC DNA]</scope>
    <source>
        <strain evidence="7">NM7</strain>
    </source>
</reference>
<evidence type="ECO:0000259" key="5">
    <source>
        <dbReference type="SMART" id="SM01217"/>
    </source>
</evidence>
<dbReference type="InterPro" id="IPR044993">
    <property type="entry name" value="BXL"/>
</dbReference>
<dbReference type="OrthoDB" id="9805821at2"/>
<dbReference type="GO" id="GO:0031222">
    <property type="term" value="P:arabinan catabolic process"/>
    <property type="evidence" value="ECO:0007669"/>
    <property type="project" value="TreeGrafter"/>
</dbReference>
<dbReference type="InterPro" id="IPR036881">
    <property type="entry name" value="Glyco_hydro_3_C_sf"/>
</dbReference>
<evidence type="ECO:0000256" key="2">
    <source>
        <dbReference type="ARBA" id="ARBA00022729"/>
    </source>
</evidence>
<dbReference type="EMBL" id="BDCR01000003">
    <property type="protein sequence ID" value="GAT63311.1"/>
    <property type="molecule type" value="Genomic_DNA"/>
</dbReference>
<sequence>MKHKLIGIACTILCGLAFTAFKPAPQKTKIPIYLNTAYSFDERAADLVSRLTLEEKESLLGNNMAAVPRLGIHAFNVWSEALHGVSFGFTNGANSPCSFSNSAALGSAWDPHLMQREAAAIADEARALNSPVITGLTYYSPVVEPIRDPRWGRTGESYGEDPFLVSQIASGFIKGMMGNDPTYLKTVPCGKHYFANNSEFNRHDGNSVMDGRDMREFYISPYKQLIEQDKLPSIMSSYNSVNGVPTSASKFYLDTIARRTYGLKGYITGDCSAVEEIYTSHHYAKTPEEAAAMGLKAGVDIDCGSVYQRSALKALNQGLISVADIDKALVNIFAIRMRIGEFDPSAKVPYALYPKELVGSKAHLELAKEVATKTPVLLKNDNSTKTNQKILPLDPSGLKKIALIGPQADKVELGPYSGRPAKENMVSPYAGIKKYISEKGLSTEVLLSSGGNTASKSNLLYITGFELHKANGTVTKYDATKFSSSSKGITTGAGMGTEFQVRSIDDGSWTAYENVDLTEVDTIGISLNILTEGGIIEARVGSPEGNLLTTLNATVAAGFKAGGPYGGGKLAKVKVNKLGLNGPQTLYFVYKAPADAKVDEQAIATAASADAAVVFVGTDENTATEEADRLSLVLPGNQVDLIKAVAAVNPNTIVVMQTLGCVEVEEFKNLQNIPGIIWVGYNGQVQGEAIADILFGDANPGGKLNGTWYKSVKDLPDITDYTLRGGNGKNGRTFWYFNKDVTYEFGYGLSYTTFKYGNFKINKNSITPHDKITVSVDVTNTGNCDGDEVVQVYMRTPDSPAAMQRPIKRLKGFQRVTIPRGQTKTVNIDINCADLWFWDMEHNRITFDQGNYLFEIGASSKDIKGTVSATMNGSFQPELKVVVADCNTVVLKNGATTQTSVTAAMTDDSFYDINKAKIVYTSNNPAVATVDSKGMVTAKASGVATITAAVTVDNKTVAGSYPIKVVPNLNPVSITVNKKVVPGFNVSTMQYSYLQGKPSAKAPVVSAAPSDPEIVVETVQAKGIPGTAAVSLTDYNTFETKEYAVNFGIRSTSDEFDGNALGKQWHWVRENASQWSLSKKAGSLTITSGKGDITEASNNAENILLQSANTDWTIETKLVCSRKPSGFAQNAGVVAYQDDNNFVKLAYRAGGGGRRGMMRPGAGEQPGSVELSVESNGSQKSAVTFSMEGIIKSDNTLILKLVKKGAVYTASCSADGVNFKPVGTAEVVLKDIQSGVMVCDGVASGRMAGFPRMQQAPQPTTPFEVSFDYFRITNNGLK</sequence>
<evidence type="ECO:0000256" key="4">
    <source>
        <dbReference type="SAM" id="SignalP"/>
    </source>
</evidence>
<dbReference type="Pfam" id="PF00933">
    <property type="entry name" value="Glyco_hydro_3"/>
    <property type="match status" value="1"/>
</dbReference>
<dbReference type="InterPro" id="IPR008964">
    <property type="entry name" value="Invasin/intimin_cell_adhesion"/>
</dbReference>
<dbReference type="STRING" id="681398.PJIAN_3629"/>
<dbReference type="InterPro" id="IPR013320">
    <property type="entry name" value="ConA-like_dom_sf"/>
</dbReference>
<dbReference type="AlphaFoldDB" id="A0A171A5Q7"/>
<dbReference type="SUPFAM" id="SSF51445">
    <property type="entry name" value="(Trans)glycosidases"/>
    <property type="match status" value="1"/>
</dbReference>
<feature type="domain" description="Fibronectin type III-like" evidence="5">
    <location>
        <begin position="788"/>
        <end position="860"/>
    </location>
</feature>
<dbReference type="SUPFAM" id="SSF49373">
    <property type="entry name" value="Invasin/intimin cell-adhesion fragments"/>
    <property type="match status" value="1"/>
</dbReference>
<protein>
    <submittedName>
        <fullName evidence="6">Beta-glucosidase</fullName>
    </submittedName>
</protein>
<dbReference type="GO" id="GO:0045493">
    <property type="term" value="P:xylan catabolic process"/>
    <property type="evidence" value="ECO:0007669"/>
    <property type="project" value="InterPro"/>
</dbReference>
<dbReference type="PANTHER" id="PTHR42721:SF3">
    <property type="entry name" value="BETA-D-XYLOSIDASE 5-RELATED"/>
    <property type="match status" value="1"/>
</dbReference>
<name>A0A171A5Q7_9BACT</name>
<dbReference type="Gene3D" id="2.60.120.200">
    <property type="match status" value="1"/>
</dbReference>
<comment type="caution">
    <text evidence="6">The sequence shown here is derived from an EMBL/GenBank/DDBJ whole genome shotgun (WGS) entry which is preliminary data.</text>
</comment>
<dbReference type="InterPro" id="IPR041542">
    <property type="entry name" value="GH43_C2"/>
</dbReference>
<dbReference type="Gene3D" id="3.40.50.1700">
    <property type="entry name" value="Glycoside hydrolase family 3 C-terminal domain"/>
    <property type="match status" value="1"/>
</dbReference>
<dbReference type="Pfam" id="PF17851">
    <property type="entry name" value="GH43_C2"/>
    <property type="match status" value="1"/>
</dbReference>
<keyword evidence="7" id="KW-1185">Reference proteome</keyword>
<dbReference type="GO" id="GO:0046556">
    <property type="term" value="F:alpha-L-arabinofuranosidase activity"/>
    <property type="evidence" value="ECO:0007669"/>
    <property type="project" value="TreeGrafter"/>
</dbReference>
<dbReference type="Gene3D" id="3.20.20.300">
    <property type="entry name" value="Glycoside hydrolase, family 3, N-terminal domain"/>
    <property type="match status" value="1"/>
</dbReference>
<keyword evidence="3" id="KW-0378">Hydrolase</keyword>
<dbReference type="GO" id="GO:0008422">
    <property type="term" value="F:beta-glucosidase activity"/>
    <property type="evidence" value="ECO:0007669"/>
    <property type="project" value="UniProtKB-ARBA"/>
</dbReference>